<dbReference type="EMBL" id="LPNM01000012">
    <property type="protein sequence ID" value="OEJ80429.1"/>
    <property type="molecule type" value="Genomic_DNA"/>
</dbReference>
<dbReference type="Proteomes" id="UP000095728">
    <property type="component" value="Unassembled WGS sequence"/>
</dbReference>
<dbReference type="PANTHER" id="PTHR11387">
    <property type="entry name" value="CYTOCHROME C OXIDASE SUBUNIT 6B"/>
    <property type="match status" value="1"/>
</dbReference>
<comment type="pathway">
    <text evidence="2">Energy metabolism; oxidative phosphorylation.</text>
</comment>
<dbReference type="PROSITE" id="PS51808">
    <property type="entry name" value="CHCH"/>
    <property type="match status" value="1"/>
</dbReference>
<dbReference type="PIRSF" id="PIRSF000278">
    <property type="entry name" value="Cyt_c_oxidase_6B"/>
    <property type="match status" value="1"/>
</dbReference>
<dbReference type="OrthoDB" id="1107506at2759"/>
<organism evidence="8 9">
    <name type="scientific">Hanseniaspora osmophila</name>
    <dbReference type="NCBI Taxonomy" id="56408"/>
    <lineage>
        <taxon>Eukaryota</taxon>
        <taxon>Fungi</taxon>
        <taxon>Dikarya</taxon>
        <taxon>Ascomycota</taxon>
        <taxon>Saccharomycotina</taxon>
        <taxon>Saccharomycetes</taxon>
        <taxon>Saccharomycodales</taxon>
        <taxon>Saccharomycodaceae</taxon>
        <taxon>Hanseniaspora</taxon>
    </lineage>
</organism>
<dbReference type="Pfam" id="PF02297">
    <property type="entry name" value="COX6B"/>
    <property type="match status" value="1"/>
</dbReference>
<reference evidence="9" key="1">
    <citation type="journal article" date="2016" name="Genome Announc.">
        <title>Genome sequences of three species of Hanseniaspora isolated from spontaneous wine fermentations.</title>
        <authorList>
            <person name="Sternes P.R."/>
            <person name="Lee D."/>
            <person name="Kutyna D.R."/>
            <person name="Borneman A.R."/>
        </authorList>
    </citation>
    <scope>NUCLEOTIDE SEQUENCE [LARGE SCALE GENOMIC DNA]</scope>
    <source>
        <strain evidence="9">AWRI3579</strain>
    </source>
</reference>
<dbReference type="GO" id="GO:0006123">
    <property type="term" value="P:mitochondrial electron transport, cytochrome c to oxygen"/>
    <property type="evidence" value="ECO:0007669"/>
    <property type="project" value="UniProtKB-ARBA"/>
</dbReference>
<keyword evidence="4 6" id="KW-0496">Mitochondrion</keyword>
<dbReference type="InterPro" id="IPR036549">
    <property type="entry name" value="CX6/COA6-like_sf"/>
</dbReference>
<evidence type="ECO:0000313" key="8">
    <source>
        <dbReference type="EMBL" id="OEJ80429.1"/>
    </source>
</evidence>
<comment type="subcellular location">
    <subcellularLocation>
        <location evidence="1">Mitochondrion inner membrane</location>
        <topology evidence="1">Peripheral membrane protein</topology>
        <orientation evidence="1">Intermembrane side</orientation>
    </subcellularLocation>
</comment>
<name>A0A1E5R0K1_9ASCO</name>
<comment type="caution">
    <text evidence="8">The sequence shown here is derived from an EMBL/GenBank/DDBJ whole genome shotgun (WGS) entry which is preliminary data.</text>
</comment>
<keyword evidence="9" id="KW-1185">Reference proteome</keyword>
<evidence type="ECO:0000313" key="9">
    <source>
        <dbReference type="Proteomes" id="UP000095728"/>
    </source>
</evidence>
<dbReference type="InterPro" id="IPR003213">
    <property type="entry name" value="Cyt_c_oxidase_su6B"/>
</dbReference>
<evidence type="ECO:0000256" key="1">
    <source>
        <dbReference type="ARBA" id="ARBA00004137"/>
    </source>
</evidence>
<evidence type="ECO:0000256" key="6">
    <source>
        <dbReference type="PIRNR" id="PIRNR000278"/>
    </source>
</evidence>
<dbReference type="GO" id="GO:0045277">
    <property type="term" value="C:respiratory chain complex IV"/>
    <property type="evidence" value="ECO:0007669"/>
    <property type="project" value="InterPro"/>
</dbReference>
<dbReference type="InterPro" id="IPR048280">
    <property type="entry name" value="COX6B-like"/>
</dbReference>
<proteinExistence type="inferred from homology"/>
<accession>A0A1E5R0K1</accession>
<comment type="function">
    <text evidence="6">Component of the cytochrome c oxidase, the last enzyme in the mitochondrial electron transport chain which drives oxidative phosphorylation.</text>
</comment>
<evidence type="ECO:0000256" key="7">
    <source>
        <dbReference type="PIRSR" id="PIRSR000278-1"/>
    </source>
</evidence>
<dbReference type="FunFam" id="1.10.10.140:FF:000001">
    <property type="entry name" value="Cytochrome c oxidase subunit 6B1"/>
    <property type="match status" value="1"/>
</dbReference>
<dbReference type="FunCoup" id="A0A1E5R0K1">
    <property type="interactions" value="438"/>
</dbReference>
<keyword evidence="5 7" id="KW-1015">Disulfide bond</keyword>
<gene>
    <name evidence="8" type="ORF">AWRI3579_g4417</name>
</gene>
<evidence type="ECO:0000256" key="4">
    <source>
        <dbReference type="ARBA" id="ARBA00023128"/>
    </source>
</evidence>
<protein>
    <recommendedName>
        <fullName evidence="6">Cytochrome c oxidase subunit</fullName>
    </recommendedName>
</protein>
<evidence type="ECO:0000256" key="2">
    <source>
        <dbReference type="ARBA" id="ARBA00004673"/>
    </source>
</evidence>
<dbReference type="InParanoid" id="A0A1E5R0K1"/>
<dbReference type="AlphaFoldDB" id="A0A1E5R0K1"/>
<dbReference type="GO" id="GO:0005743">
    <property type="term" value="C:mitochondrial inner membrane"/>
    <property type="evidence" value="ECO:0007669"/>
    <property type="project" value="UniProtKB-SubCell"/>
</dbReference>
<feature type="disulfide bond" evidence="7">
    <location>
        <begin position="38"/>
        <end position="49"/>
    </location>
</feature>
<evidence type="ECO:0000256" key="3">
    <source>
        <dbReference type="ARBA" id="ARBA00006425"/>
    </source>
</evidence>
<dbReference type="STRING" id="56408.A0A1E5R0K1"/>
<comment type="similarity">
    <text evidence="3">Belongs to the cytochrome c oxidase subunit 6B family.</text>
</comment>
<sequence>MAEKLDHIELKTPGFDPRFPNQNQTKHCWQSYVDYYKCINVKGEDFAPCKTFFRTFTALCPLDWVSKWDEQRENGTFTGDIKP</sequence>
<feature type="disulfide bond" evidence="7">
    <location>
        <begin position="28"/>
        <end position="60"/>
    </location>
</feature>
<dbReference type="SUPFAM" id="SSF47694">
    <property type="entry name" value="Cytochrome c oxidase subunit h"/>
    <property type="match status" value="1"/>
</dbReference>
<dbReference type="CDD" id="cd00926">
    <property type="entry name" value="Cyt_c_Oxidase_VIb"/>
    <property type="match status" value="1"/>
</dbReference>
<evidence type="ECO:0000256" key="5">
    <source>
        <dbReference type="ARBA" id="ARBA00023157"/>
    </source>
</evidence>
<dbReference type="Gene3D" id="1.10.10.140">
    <property type="entry name" value="Cytochrome c oxidase, subunit VIb"/>
    <property type="match status" value="1"/>
</dbReference>